<gene>
    <name evidence="1" type="ORF">PoB_002451200</name>
</gene>
<accession>A0AAV3ZTL0</accession>
<proteinExistence type="predicted"/>
<keyword evidence="2" id="KW-1185">Reference proteome</keyword>
<comment type="caution">
    <text evidence="1">The sequence shown here is derived from an EMBL/GenBank/DDBJ whole genome shotgun (WGS) entry which is preliminary data.</text>
</comment>
<protein>
    <submittedName>
        <fullName evidence="1">Uncharacterized protein</fullName>
    </submittedName>
</protein>
<dbReference type="Proteomes" id="UP000735302">
    <property type="component" value="Unassembled WGS sequence"/>
</dbReference>
<dbReference type="EMBL" id="BLXT01002831">
    <property type="protein sequence ID" value="GFN98006.1"/>
    <property type="molecule type" value="Genomic_DNA"/>
</dbReference>
<reference evidence="1 2" key="1">
    <citation type="journal article" date="2021" name="Elife">
        <title>Chloroplast acquisition without the gene transfer in kleptoplastic sea slugs, Plakobranchus ocellatus.</title>
        <authorList>
            <person name="Maeda T."/>
            <person name="Takahashi S."/>
            <person name="Yoshida T."/>
            <person name="Shimamura S."/>
            <person name="Takaki Y."/>
            <person name="Nagai Y."/>
            <person name="Toyoda A."/>
            <person name="Suzuki Y."/>
            <person name="Arimoto A."/>
            <person name="Ishii H."/>
            <person name="Satoh N."/>
            <person name="Nishiyama T."/>
            <person name="Hasebe M."/>
            <person name="Maruyama T."/>
            <person name="Minagawa J."/>
            <person name="Obokata J."/>
            <person name="Shigenobu S."/>
        </authorList>
    </citation>
    <scope>NUCLEOTIDE SEQUENCE [LARGE SCALE GENOMIC DNA]</scope>
</reference>
<name>A0AAV3ZTL0_9GAST</name>
<organism evidence="1 2">
    <name type="scientific">Plakobranchus ocellatus</name>
    <dbReference type="NCBI Taxonomy" id="259542"/>
    <lineage>
        <taxon>Eukaryota</taxon>
        <taxon>Metazoa</taxon>
        <taxon>Spiralia</taxon>
        <taxon>Lophotrochozoa</taxon>
        <taxon>Mollusca</taxon>
        <taxon>Gastropoda</taxon>
        <taxon>Heterobranchia</taxon>
        <taxon>Euthyneura</taxon>
        <taxon>Panpulmonata</taxon>
        <taxon>Sacoglossa</taxon>
        <taxon>Placobranchoidea</taxon>
        <taxon>Plakobranchidae</taxon>
        <taxon>Plakobranchus</taxon>
    </lineage>
</organism>
<evidence type="ECO:0000313" key="2">
    <source>
        <dbReference type="Proteomes" id="UP000735302"/>
    </source>
</evidence>
<evidence type="ECO:0000313" key="1">
    <source>
        <dbReference type="EMBL" id="GFN98006.1"/>
    </source>
</evidence>
<sequence>MTKDEIILEANSESSSAIQIRTLDGLRICFTEISYDELDLALAQFRISLVRRQMKDDPTYNLCQKKQSIEQVLNSCNIALSQDRYTQGIKRLAIATYVKQKFCLSNRKQGH</sequence>
<dbReference type="AlphaFoldDB" id="A0AAV3ZTL0"/>